<evidence type="ECO:0000256" key="13">
    <source>
        <dbReference type="SAM" id="MobiDB-lite"/>
    </source>
</evidence>
<keyword evidence="3" id="KW-0132">Cell division</keyword>
<dbReference type="Pfam" id="PF03134">
    <property type="entry name" value="TB2_DP1_HVA22"/>
    <property type="match status" value="1"/>
</dbReference>
<keyword evidence="4 12" id="KW-0812">Transmembrane</keyword>
<name>A0A7J5YZ96_DISMA</name>
<dbReference type="GO" id="GO:0008017">
    <property type="term" value="F:microtubule binding"/>
    <property type="evidence" value="ECO:0007669"/>
    <property type="project" value="TreeGrafter"/>
</dbReference>
<evidence type="ECO:0000256" key="6">
    <source>
        <dbReference type="ARBA" id="ARBA00022776"/>
    </source>
</evidence>
<dbReference type="EMBL" id="JAAKFY010000008">
    <property type="protein sequence ID" value="KAF3854119.1"/>
    <property type="molecule type" value="Genomic_DNA"/>
</dbReference>
<evidence type="ECO:0000256" key="2">
    <source>
        <dbReference type="ARBA" id="ARBA00008573"/>
    </source>
</evidence>
<keyword evidence="9 12" id="KW-0472">Membrane</keyword>
<comment type="caution">
    <text evidence="12">Lacks conserved residue(s) required for the propagation of feature annotation.</text>
</comment>
<feature type="region of interest" description="Disordered" evidence="13">
    <location>
        <begin position="179"/>
        <end position="271"/>
    </location>
</feature>
<reference evidence="14 15" key="1">
    <citation type="submission" date="2020-03" db="EMBL/GenBank/DDBJ databases">
        <title>Dissostichus mawsoni Genome sequencing and assembly.</title>
        <authorList>
            <person name="Park H."/>
        </authorList>
    </citation>
    <scope>NUCLEOTIDE SEQUENCE [LARGE SCALE GENOMIC DNA]</scope>
    <source>
        <strain evidence="14">DM0001</strain>
        <tissue evidence="14">Muscle</tissue>
    </source>
</reference>
<dbReference type="PANTHER" id="PTHR12300">
    <property type="entry name" value="HVA22-LIKE PROTEINS"/>
    <property type="match status" value="1"/>
</dbReference>
<dbReference type="GO" id="GO:0005789">
    <property type="term" value="C:endoplasmic reticulum membrane"/>
    <property type="evidence" value="ECO:0007669"/>
    <property type="project" value="UniProtKB-SubCell"/>
</dbReference>
<evidence type="ECO:0000256" key="5">
    <source>
        <dbReference type="ARBA" id="ARBA00022701"/>
    </source>
</evidence>
<evidence type="ECO:0000256" key="12">
    <source>
        <dbReference type="RuleBase" id="RU362006"/>
    </source>
</evidence>
<evidence type="ECO:0000256" key="10">
    <source>
        <dbReference type="ARBA" id="ARBA00023306"/>
    </source>
</evidence>
<evidence type="ECO:0000256" key="1">
    <source>
        <dbReference type="ARBA" id="ARBA00004477"/>
    </source>
</evidence>
<dbReference type="GO" id="GO:0071786">
    <property type="term" value="P:endoplasmic reticulum tubular network organization"/>
    <property type="evidence" value="ECO:0007669"/>
    <property type="project" value="TreeGrafter"/>
</dbReference>
<dbReference type="GO" id="GO:0005881">
    <property type="term" value="C:cytoplasmic microtubule"/>
    <property type="evidence" value="ECO:0007669"/>
    <property type="project" value="TreeGrafter"/>
</dbReference>
<evidence type="ECO:0000256" key="3">
    <source>
        <dbReference type="ARBA" id="ARBA00022618"/>
    </source>
</evidence>
<keyword evidence="7" id="KW-0256">Endoplasmic reticulum</keyword>
<dbReference type="OrthoDB" id="434647at2759"/>
<feature type="transmembrane region" description="Helical" evidence="12">
    <location>
        <begin position="36"/>
        <end position="60"/>
    </location>
</feature>
<dbReference type="GO" id="GO:0051301">
    <property type="term" value="P:cell division"/>
    <property type="evidence" value="ECO:0007669"/>
    <property type="project" value="UniProtKB-KW"/>
</dbReference>
<comment type="function">
    <text evidence="11">Microtubule-binding protein required to ensure proper cell division and nuclear envelope reassembly by sequestering the endoplasmic reticulum away from chromosomes during mitosis. Probably acts by clearing the endoplasmic reticulum membrane from metaphase chromosomes.</text>
</comment>
<dbReference type="InterPro" id="IPR004345">
    <property type="entry name" value="TB2_DP1_HVA22"/>
</dbReference>
<keyword evidence="15" id="KW-1185">Reference proteome</keyword>
<comment type="subcellular location">
    <subcellularLocation>
        <location evidence="1">Endoplasmic reticulum membrane</location>
        <topology evidence="1">Multi-pass membrane protein</topology>
    </subcellularLocation>
    <subcellularLocation>
        <location evidence="12">Membrane</location>
        <topology evidence="12">Multi-pass membrane protein</topology>
    </subcellularLocation>
</comment>
<keyword evidence="6" id="KW-0498">Mitosis</keyword>
<accession>A0A7J5YZ96</accession>
<keyword evidence="8 12" id="KW-1133">Transmembrane helix</keyword>
<evidence type="ECO:0000256" key="8">
    <source>
        <dbReference type="ARBA" id="ARBA00022989"/>
    </source>
</evidence>
<dbReference type="GO" id="GO:0071782">
    <property type="term" value="C:endoplasmic reticulum tubular network"/>
    <property type="evidence" value="ECO:0007669"/>
    <property type="project" value="TreeGrafter"/>
</dbReference>
<evidence type="ECO:0000256" key="9">
    <source>
        <dbReference type="ARBA" id="ARBA00023136"/>
    </source>
</evidence>
<feature type="compositionally biased region" description="Polar residues" evidence="13">
    <location>
        <begin position="180"/>
        <end position="198"/>
    </location>
</feature>
<evidence type="ECO:0000313" key="15">
    <source>
        <dbReference type="Proteomes" id="UP000518266"/>
    </source>
</evidence>
<keyword evidence="10" id="KW-0131">Cell cycle</keyword>
<dbReference type="PANTHER" id="PTHR12300:SF39">
    <property type="entry name" value="RECEPTOR EXPRESSION-ENHANCING PROTEIN 3"/>
    <property type="match status" value="1"/>
</dbReference>
<evidence type="ECO:0000256" key="11">
    <source>
        <dbReference type="ARBA" id="ARBA00037282"/>
    </source>
</evidence>
<proteinExistence type="inferred from homology"/>
<organism evidence="14 15">
    <name type="scientific">Dissostichus mawsoni</name>
    <name type="common">Antarctic cod</name>
    <dbReference type="NCBI Taxonomy" id="36200"/>
    <lineage>
        <taxon>Eukaryota</taxon>
        <taxon>Metazoa</taxon>
        <taxon>Chordata</taxon>
        <taxon>Craniata</taxon>
        <taxon>Vertebrata</taxon>
        <taxon>Euteleostomi</taxon>
        <taxon>Actinopterygii</taxon>
        <taxon>Neopterygii</taxon>
        <taxon>Teleostei</taxon>
        <taxon>Neoteleostei</taxon>
        <taxon>Acanthomorphata</taxon>
        <taxon>Eupercaria</taxon>
        <taxon>Perciformes</taxon>
        <taxon>Notothenioidei</taxon>
        <taxon>Nototheniidae</taxon>
        <taxon>Dissostichus</taxon>
    </lineage>
</organism>
<evidence type="ECO:0000256" key="7">
    <source>
        <dbReference type="ARBA" id="ARBA00022824"/>
    </source>
</evidence>
<keyword evidence="5" id="KW-0493">Microtubule</keyword>
<dbReference type="Proteomes" id="UP000518266">
    <property type="component" value="Unassembled WGS sequence"/>
</dbReference>
<feature type="compositionally biased region" description="Acidic residues" evidence="13">
    <location>
        <begin position="207"/>
        <end position="226"/>
    </location>
</feature>
<protein>
    <recommendedName>
        <fullName evidence="12">Receptor expression-enhancing protein</fullName>
    </recommendedName>
</protein>
<dbReference type="AlphaFoldDB" id="A0A7J5YZ96"/>
<evidence type="ECO:0000256" key="4">
    <source>
        <dbReference type="ARBA" id="ARBA00022692"/>
    </source>
</evidence>
<comment type="similarity">
    <text evidence="2 12">Belongs to the DP1 family.</text>
</comment>
<sequence length="271" mass="30779">MLFVLSPCRLFFGTLYPAYYSYKAVKTKNVKEYVRWMMYWIVFALYTVVEAITDLTLAWFPLYYELKIAFVIWLLSPYTRGASLIYRKCLHPLLSSREREIDEYIVQAKERSYETMVNFGKQGLSIAATAAVSAAGVCASAGSGRSNQSGQGAITEKLRSLSMHDLTQISQQDDRGDQLYQYSSHSSNPAIRRSQSTDAADGPDYYYAEEERSDDEAEPTFSEDEAVTQKGLRRSQSVKMTRSRVRRDARYGSLKIKGKKRPALSSVNYGL</sequence>
<comment type="caution">
    <text evidence="14">The sequence shown here is derived from an EMBL/GenBank/DDBJ whole genome shotgun (WGS) entry which is preliminary data.</text>
</comment>
<gene>
    <name evidence="14" type="ORF">F7725_014807</name>
</gene>
<evidence type="ECO:0000313" key="14">
    <source>
        <dbReference type="EMBL" id="KAF3854119.1"/>
    </source>
</evidence>